<dbReference type="EMBL" id="JAHLQL010000003">
    <property type="protein sequence ID" value="MBU5592201.1"/>
    <property type="molecule type" value="Genomic_DNA"/>
</dbReference>
<evidence type="ECO:0000256" key="1">
    <source>
        <dbReference type="SAM" id="Coils"/>
    </source>
</evidence>
<gene>
    <name evidence="3" type="ORF">KQI89_10550</name>
</gene>
<accession>A0ABS6F122</accession>
<sequence>MFRKSKKVSILLICIILLTGCNAYEAPSSFIASPKLSTEEGKNAYGNVNMEDLKPLAQKFMPKNAKLLEESKTSTKKNIFLIDVNGDLNDELVVLFKEDSNFKKGFFVLEKRFNGWHKIYEKSLEGNSISSMQTISVKDKEDKRLLVGYLISGHAGTDFYLYDFKKENVEEIPIGRWNKIEILNTEDKEEGKNFVFGAQLYEASGDYSSYVIGFDGEKFYLAEEFYDDYYKKNVEYYKNEIVQQSRNELSWYYYIESQIKAKQYEDALQSLKEVLKYKEDKKEESTIEVGYYKFLILRAMAFNGLSEYDKAVSILENLLNVSLLSDKDYFYNEPKEYSVLDIYYELGVAYKGLGKKDKAKESFDNAMLSFEKLSNDGFFSENATSNILKQVMYYPLSKEINK</sequence>
<evidence type="ECO:0000256" key="2">
    <source>
        <dbReference type="SAM" id="SignalP"/>
    </source>
</evidence>
<keyword evidence="4" id="KW-1185">Reference proteome</keyword>
<dbReference type="RefSeq" id="WP_216457038.1">
    <property type="nucleotide sequence ID" value="NZ_JAHLQL010000003.1"/>
</dbReference>
<keyword evidence="2" id="KW-0732">Signal</keyword>
<protein>
    <recommendedName>
        <fullName evidence="5">Tetratricopeptide repeat protein</fullName>
    </recommendedName>
</protein>
<proteinExistence type="predicted"/>
<feature type="signal peptide" evidence="2">
    <location>
        <begin position="1"/>
        <end position="23"/>
    </location>
</feature>
<dbReference type="PROSITE" id="PS51257">
    <property type="entry name" value="PROKAR_LIPOPROTEIN"/>
    <property type="match status" value="1"/>
</dbReference>
<dbReference type="Proteomes" id="UP000736583">
    <property type="component" value="Unassembled WGS sequence"/>
</dbReference>
<comment type="caution">
    <text evidence="3">The sequence shown here is derived from an EMBL/GenBank/DDBJ whole genome shotgun (WGS) entry which is preliminary data.</text>
</comment>
<dbReference type="InterPro" id="IPR019734">
    <property type="entry name" value="TPR_rpt"/>
</dbReference>
<evidence type="ECO:0000313" key="4">
    <source>
        <dbReference type="Proteomes" id="UP000736583"/>
    </source>
</evidence>
<name>A0ABS6F122_9CLOT</name>
<reference evidence="3 4" key="1">
    <citation type="submission" date="2021-06" db="EMBL/GenBank/DDBJ databases">
        <authorList>
            <person name="Sun Q."/>
            <person name="Li D."/>
        </authorList>
    </citation>
    <scope>NUCLEOTIDE SEQUENCE [LARGE SCALE GENOMIC DNA]</scope>
    <source>
        <strain evidence="3 4">MSJ-4</strain>
    </source>
</reference>
<dbReference type="Pfam" id="PF13174">
    <property type="entry name" value="TPR_6"/>
    <property type="match status" value="1"/>
</dbReference>
<keyword evidence="1" id="KW-0175">Coiled coil</keyword>
<feature type="chain" id="PRO_5045562342" description="Tetratricopeptide repeat protein" evidence="2">
    <location>
        <begin position="24"/>
        <end position="402"/>
    </location>
</feature>
<organism evidence="3 4">
    <name type="scientific">Clostridium simiarum</name>
    <dbReference type="NCBI Taxonomy" id="2841506"/>
    <lineage>
        <taxon>Bacteria</taxon>
        <taxon>Bacillati</taxon>
        <taxon>Bacillota</taxon>
        <taxon>Clostridia</taxon>
        <taxon>Eubacteriales</taxon>
        <taxon>Clostridiaceae</taxon>
        <taxon>Clostridium</taxon>
    </lineage>
</organism>
<dbReference type="SMART" id="SM00028">
    <property type="entry name" value="TPR"/>
    <property type="match status" value="3"/>
</dbReference>
<evidence type="ECO:0000313" key="3">
    <source>
        <dbReference type="EMBL" id="MBU5592201.1"/>
    </source>
</evidence>
<evidence type="ECO:0008006" key="5">
    <source>
        <dbReference type="Google" id="ProtNLM"/>
    </source>
</evidence>
<feature type="coiled-coil region" evidence="1">
    <location>
        <begin position="254"/>
        <end position="281"/>
    </location>
</feature>